<dbReference type="PATRIC" id="fig|219572.3.peg.276"/>
<sequence precursor="true">MKFSSILLLSLGLVSGAAMAGGTTEAGVGGALGGVLGSVVGQQMGGNTGSAIGAALGGAGGSAVGADKRSRGEAAIGGALGAAGGNVVGRSMGGSTGSLIGAAAGGGAGGALGNYMGNKSDDEDRRYRGRDNRRYDRDDHRGRGHAYGHRKNKHHYRDR</sequence>
<dbReference type="KEGG" id="panr:A7J50_0272"/>
<dbReference type="STRING" id="219572.A7J50_0272"/>
<dbReference type="EMBL" id="CP015600">
    <property type="protein sequence ID" value="ANF83722.1"/>
    <property type="molecule type" value="Genomic_DNA"/>
</dbReference>
<organism evidence="4 5">
    <name type="scientific">Pseudomonas antarctica</name>
    <dbReference type="NCBI Taxonomy" id="219572"/>
    <lineage>
        <taxon>Bacteria</taxon>
        <taxon>Pseudomonadati</taxon>
        <taxon>Pseudomonadota</taxon>
        <taxon>Gammaproteobacteria</taxon>
        <taxon>Pseudomonadales</taxon>
        <taxon>Pseudomonadaceae</taxon>
        <taxon>Pseudomonas</taxon>
    </lineage>
</organism>
<protein>
    <recommendedName>
        <fullName evidence="3">Glycine zipper domain-containing protein</fullName>
    </recommendedName>
</protein>
<feature type="compositionally biased region" description="Basic and acidic residues" evidence="1">
    <location>
        <begin position="119"/>
        <end position="141"/>
    </location>
</feature>
<accession>A0A172YUK2</accession>
<feature type="domain" description="Glycine zipper" evidence="3">
    <location>
        <begin position="76"/>
        <end position="119"/>
    </location>
</feature>
<dbReference type="Pfam" id="PF13488">
    <property type="entry name" value="Gly-zipper_Omp"/>
    <property type="match status" value="1"/>
</dbReference>
<name>A0A172YUK2_9PSED</name>
<evidence type="ECO:0000259" key="3">
    <source>
        <dbReference type="Pfam" id="PF13488"/>
    </source>
</evidence>
<dbReference type="InterPro" id="IPR039567">
    <property type="entry name" value="Gly-zipper"/>
</dbReference>
<dbReference type="AlphaFoldDB" id="A0A172YUK2"/>
<feature type="chain" id="PRO_5008005071" description="Glycine zipper domain-containing protein" evidence="2">
    <location>
        <begin position="21"/>
        <end position="159"/>
    </location>
</feature>
<evidence type="ECO:0000256" key="2">
    <source>
        <dbReference type="SAM" id="SignalP"/>
    </source>
</evidence>
<gene>
    <name evidence="4" type="ORF">A7J50_0272</name>
</gene>
<keyword evidence="2" id="KW-0732">Signal</keyword>
<reference evidence="4 5" key="1">
    <citation type="submission" date="2016-05" db="EMBL/GenBank/DDBJ databases">
        <title>Complete genome sequence of Pseudomonas antarctica PAMC 27494.</title>
        <authorList>
            <person name="Lee J."/>
        </authorList>
    </citation>
    <scope>NUCLEOTIDE SEQUENCE [LARGE SCALE GENOMIC DNA]</scope>
    <source>
        <strain evidence="4 5">PAMC 27494</strain>
    </source>
</reference>
<dbReference type="Proteomes" id="UP000077829">
    <property type="component" value="Chromosome"/>
</dbReference>
<evidence type="ECO:0000313" key="4">
    <source>
        <dbReference type="EMBL" id="ANF83722.1"/>
    </source>
</evidence>
<feature type="signal peptide" evidence="2">
    <location>
        <begin position="1"/>
        <end position="20"/>
    </location>
</feature>
<feature type="compositionally biased region" description="Basic residues" evidence="1">
    <location>
        <begin position="142"/>
        <end position="159"/>
    </location>
</feature>
<feature type="region of interest" description="Disordered" evidence="1">
    <location>
        <begin position="115"/>
        <end position="159"/>
    </location>
</feature>
<evidence type="ECO:0000313" key="5">
    <source>
        <dbReference type="Proteomes" id="UP000077829"/>
    </source>
</evidence>
<evidence type="ECO:0000256" key="1">
    <source>
        <dbReference type="SAM" id="MobiDB-lite"/>
    </source>
</evidence>
<proteinExistence type="predicted"/>
<dbReference type="RefSeq" id="WP_064450207.1">
    <property type="nucleotide sequence ID" value="NZ_CP015600.1"/>
</dbReference>